<evidence type="ECO:0000313" key="6">
    <source>
        <dbReference type="EMBL" id="VFK35628.1"/>
    </source>
</evidence>
<feature type="repeat" description="TPR" evidence="3">
    <location>
        <begin position="275"/>
        <end position="308"/>
    </location>
</feature>
<dbReference type="InterPro" id="IPR050498">
    <property type="entry name" value="Ycf3"/>
</dbReference>
<accession>A0A450XAN2</accession>
<dbReference type="AlphaFoldDB" id="A0A450XAN2"/>
<dbReference type="Pfam" id="PF13431">
    <property type="entry name" value="TPR_17"/>
    <property type="match status" value="1"/>
</dbReference>
<evidence type="ECO:0000256" key="3">
    <source>
        <dbReference type="PROSITE-ProRule" id="PRU00339"/>
    </source>
</evidence>
<dbReference type="SMART" id="SM00028">
    <property type="entry name" value="TPR"/>
    <property type="match status" value="5"/>
</dbReference>
<feature type="transmembrane region" description="Helical" evidence="4">
    <location>
        <begin position="16"/>
        <end position="37"/>
    </location>
</feature>
<sequence>MFTQLSDYVKNNQQEIIIYVILSLLAILFIVGFVIWINKYLYRKHHDLGCRCFESLEFDTAIQEFDIARKLAKRPLSGKKADMENTSALLAQACIASSRWEEAIDALMECARISPAKAEYHLSLVENYLRTGEYPLARESLDKAFALVSSDAVEALREENLYAITRNSKDKEVMERLTWLKNSLAVSESEELDKLEILKPDFEGREFILEGLADSEQDDLNLAKFYIRQYLLEKNEAIGKESGRESAKSETREQVSYLTKAGGALARLEATAESAEFYNALAFLAIQGGDSKRAEENYEKAIEYEPQYAETYYNLALLCLDAFNDTERAISNFENAIERNPELAKAHHNLALLFLGSGRSMEEVKHHFQKAIRINPLFSEVYWDLALILARKDFKEFLLG</sequence>
<evidence type="ECO:0000256" key="4">
    <source>
        <dbReference type="SAM" id="Phobius"/>
    </source>
</evidence>
<evidence type="ECO:0000313" key="7">
    <source>
        <dbReference type="EMBL" id="VFK77486.1"/>
    </source>
</evidence>
<dbReference type="PANTHER" id="PTHR44858:SF18">
    <property type="entry name" value="TETRATRICOPEPTIDE REPEAT (TPR) PROTEIN"/>
    <property type="match status" value="1"/>
</dbReference>
<organism evidence="5">
    <name type="scientific">Candidatus Kentrum sp. MB</name>
    <dbReference type="NCBI Taxonomy" id="2138164"/>
    <lineage>
        <taxon>Bacteria</taxon>
        <taxon>Pseudomonadati</taxon>
        <taxon>Pseudomonadota</taxon>
        <taxon>Gammaproteobacteria</taxon>
        <taxon>Candidatus Kentrum</taxon>
    </lineage>
</organism>
<reference evidence="5" key="1">
    <citation type="submission" date="2019-02" db="EMBL/GenBank/DDBJ databases">
        <authorList>
            <person name="Gruber-Vodicka R. H."/>
            <person name="Seah K. B. B."/>
        </authorList>
    </citation>
    <scope>NUCLEOTIDE SEQUENCE</scope>
    <source>
        <strain evidence="5">BECK_BZ197</strain>
        <strain evidence="7">BECK_BZ198</strain>
        <strain evidence="6">BECK_BZ199</strain>
    </source>
</reference>
<dbReference type="PANTHER" id="PTHR44858">
    <property type="entry name" value="TETRATRICOPEPTIDE REPEAT PROTEIN 6"/>
    <property type="match status" value="1"/>
</dbReference>
<dbReference type="InterPro" id="IPR019734">
    <property type="entry name" value="TPR_rpt"/>
</dbReference>
<dbReference type="EMBL" id="CAADFO010000020">
    <property type="protein sequence ID" value="VFK26318.1"/>
    <property type="molecule type" value="Genomic_DNA"/>
</dbReference>
<dbReference type="InterPro" id="IPR011990">
    <property type="entry name" value="TPR-like_helical_dom_sf"/>
</dbReference>
<dbReference type="SUPFAM" id="SSF48452">
    <property type="entry name" value="TPR-like"/>
    <property type="match status" value="2"/>
</dbReference>
<protein>
    <submittedName>
        <fullName evidence="5">Tetratricopeptide repeat-containing protein</fullName>
    </submittedName>
</protein>
<dbReference type="Gene3D" id="1.25.40.10">
    <property type="entry name" value="Tetratricopeptide repeat domain"/>
    <property type="match status" value="2"/>
</dbReference>
<evidence type="ECO:0000256" key="2">
    <source>
        <dbReference type="ARBA" id="ARBA00022803"/>
    </source>
</evidence>
<dbReference type="PROSITE" id="PS50005">
    <property type="entry name" value="TPR"/>
    <property type="match status" value="1"/>
</dbReference>
<keyword evidence="4" id="KW-0472">Membrane</keyword>
<keyword evidence="2 3" id="KW-0802">TPR repeat</keyword>
<proteinExistence type="predicted"/>
<keyword evidence="4" id="KW-0812">Transmembrane</keyword>
<keyword evidence="1" id="KW-0677">Repeat</keyword>
<name>A0A450XAN2_9GAMM</name>
<gene>
    <name evidence="5" type="ORF">BECKMB1821G_GA0114241_10203</name>
    <name evidence="7" type="ORF">BECKMB1821H_GA0114242_11462</name>
    <name evidence="6" type="ORF">BECKMB1821I_GA0114274_11333</name>
</gene>
<evidence type="ECO:0000256" key="1">
    <source>
        <dbReference type="ARBA" id="ARBA00022737"/>
    </source>
</evidence>
<dbReference type="EMBL" id="CAADFQ010000133">
    <property type="protein sequence ID" value="VFK35628.1"/>
    <property type="molecule type" value="Genomic_DNA"/>
</dbReference>
<keyword evidence="4" id="KW-1133">Transmembrane helix</keyword>
<dbReference type="EMBL" id="CAADGH010000146">
    <property type="protein sequence ID" value="VFK77486.1"/>
    <property type="molecule type" value="Genomic_DNA"/>
</dbReference>
<evidence type="ECO:0000313" key="5">
    <source>
        <dbReference type="EMBL" id="VFK26318.1"/>
    </source>
</evidence>